<keyword evidence="4" id="KW-1185">Reference proteome</keyword>
<dbReference type="PANTHER" id="PTHR43031:SF1">
    <property type="entry name" value="PYRIDINE NUCLEOTIDE-DISULPHIDE OXIDOREDUCTASE"/>
    <property type="match status" value="1"/>
</dbReference>
<dbReference type="InterPro" id="IPR050229">
    <property type="entry name" value="GlpE_sulfurtransferase"/>
</dbReference>
<reference evidence="3 4" key="1">
    <citation type="submission" date="2019-08" db="EMBL/GenBank/DDBJ databases">
        <title>In-depth cultivation of the pig gut microbiome towards novel bacterial diversity and tailored functional studies.</title>
        <authorList>
            <person name="Wylensek D."/>
            <person name="Hitch T.C.A."/>
            <person name="Clavel T."/>
        </authorList>
    </citation>
    <scope>NUCLEOTIDE SEQUENCE [LARGE SCALE GENOMIC DNA]</scope>
    <source>
        <strain evidence="3 4">WCA-SAB-591-4A-A</strain>
    </source>
</reference>
<dbReference type="InterPro" id="IPR001763">
    <property type="entry name" value="Rhodanese-like_dom"/>
</dbReference>
<feature type="domain" description="Rhodanese" evidence="2">
    <location>
        <begin position="65"/>
        <end position="151"/>
    </location>
</feature>
<comment type="caution">
    <text evidence="3">The sequence shown here is derived from an EMBL/GenBank/DDBJ whole genome shotgun (WGS) entry which is preliminary data.</text>
</comment>
<dbReference type="PROSITE" id="PS50206">
    <property type="entry name" value="RHODANESE_3"/>
    <property type="match status" value="2"/>
</dbReference>
<dbReference type="CDD" id="cd00158">
    <property type="entry name" value="RHOD"/>
    <property type="match status" value="2"/>
</dbReference>
<dbReference type="InterPro" id="IPR036873">
    <property type="entry name" value="Rhodanese-like_dom_sf"/>
</dbReference>
<gene>
    <name evidence="3" type="ORF">FYJ71_07450</name>
</gene>
<dbReference type="PROSITE" id="PS51257">
    <property type="entry name" value="PROKAR_LIPOPROTEIN"/>
    <property type="match status" value="1"/>
</dbReference>
<dbReference type="SMART" id="SM00450">
    <property type="entry name" value="RHOD"/>
    <property type="match status" value="2"/>
</dbReference>
<feature type="chain" id="PRO_5039656970" evidence="1">
    <location>
        <begin position="24"/>
        <end position="253"/>
    </location>
</feature>
<evidence type="ECO:0000313" key="3">
    <source>
        <dbReference type="EMBL" id="MST62801.1"/>
    </source>
</evidence>
<dbReference type="EMBL" id="VUNE01000004">
    <property type="protein sequence ID" value="MST62801.1"/>
    <property type="molecule type" value="Genomic_DNA"/>
</dbReference>
<dbReference type="RefSeq" id="WP_154538225.1">
    <property type="nucleotide sequence ID" value="NZ_VUNE01000004.1"/>
</dbReference>
<feature type="signal peptide" evidence="1">
    <location>
        <begin position="1"/>
        <end position="23"/>
    </location>
</feature>
<dbReference type="PANTHER" id="PTHR43031">
    <property type="entry name" value="FAD-DEPENDENT OXIDOREDUCTASE"/>
    <property type="match status" value="1"/>
</dbReference>
<keyword evidence="1" id="KW-0732">Signal</keyword>
<dbReference type="Pfam" id="PF00581">
    <property type="entry name" value="Rhodanese"/>
    <property type="match status" value="2"/>
</dbReference>
<evidence type="ECO:0000259" key="2">
    <source>
        <dbReference type="PROSITE" id="PS50206"/>
    </source>
</evidence>
<dbReference type="SUPFAM" id="SSF52821">
    <property type="entry name" value="Rhodanese/Cell cycle control phosphatase"/>
    <property type="match status" value="2"/>
</dbReference>
<dbReference type="Gene3D" id="3.40.250.10">
    <property type="entry name" value="Rhodanese-like domain"/>
    <property type="match status" value="2"/>
</dbReference>
<dbReference type="Proteomes" id="UP000440713">
    <property type="component" value="Unassembled WGS sequence"/>
</dbReference>
<accession>A0A6N7X418</accession>
<feature type="domain" description="Rhodanese" evidence="2">
    <location>
        <begin position="166"/>
        <end position="239"/>
    </location>
</feature>
<protein>
    <submittedName>
        <fullName evidence="3">Rhodanese-like domain-containing protein</fullName>
    </submittedName>
</protein>
<sequence length="253" mass="27869">MKLKNSKYLLLALLVASSVGLSACGQKTEEKAATQTEEKAGETKVAEVKAMKGDELAKIEADKKEKENYLVIDVRSPEEYKAGHLKFDINMPIDTFEADYKKIEAFKDKDVVLYCNSGKKSAKAAEVLVNNGFQKVYNADGVKQFKYELVTFESKMGTDFIQDIKGGKAGLVIDAREAKDFEAGSFDKAVNIMPDDFESKKSSLPTDKNTAIYVFCYSGNKSATVAESLTKEGYTNVVNSLDGTKEIDFGFSK</sequence>
<dbReference type="AlphaFoldDB" id="A0A6N7X418"/>
<name>A0A6N7X418_9FIRM</name>
<evidence type="ECO:0000256" key="1">
    <source>
        <dbReference type="SAM" id="SignalP"/>
    </source>
</evidence>
<evidence type="ECO:0000313" key="4">
    <source>
        <dbReference type="Proteomes" id="UP000440713"/>
    </source>
</evidence>
<proteinExistence type="predicted"/>
<organism evidence="3 4">
    <name type="scientific">Peptostreptococcus porci</name>
    <dbReference type="NCBI Taxonomy" id="2652282"/>
    <lineage>
        <taxon>Bacteria</taxon>
        <taxon>Bacillati</taxon>
        <taxon>Bacillota</taxon>
        <taxon>Clostridia</taxon>
        <taxon>Peptostreptococcales</taxon>
        <taxon>Peptostreptococcaceae</taxon>
        <taxon>Peptostreptococcus</taxon>
    </lineage>
</organism>